<dbReference type="EMBL" id="JBEAFC010000008">
    <property type="protein sequence ID" value="KAL1545364.1"/>
    <property type="molecule type" value="Genomic_DNA"/>
</dbReference>
<sequence length="70" mass="7980">MLFLATITLTHISDELHRKRRIFVSNLGGSMLKKSVNIATLKSRSSYYYSRLHVKKVAVDTNAQRRGAMV</sequence>
<name>A0ABD1GQG8_SALDI</name>
<comment type="caution">
    <text evidence="1">The sequence shown here is derived from an EMBL/GenBank/DDBJ whole genome shotgun (WGS) entry which is preliminary data.</text>
</comment>
<evidence type="ECO:0000313" key="2">
    <source>
        <dbReference type="Proteomes" id="UP001567538"/>
    </source>
</evidence>
<evidence type="ECO:0008006" key="3">
    <source>
        <dbReference type="Google" id="ProtNLM"/>
    </source>
</evidence>
<reference evidence="1 2" key="1">
    <citation type="submission" date="2024-06" db="EMBL/GenBank/DDBJ databases">
        <title>A chromosome level genome sequence of Diviner's sage (Salvia divinorum).</title>
        <authorList>
            <person name="Ford S.A."/>
            <person name="Ro D.-K."/>
            <person name="Ness R.W."/>
            <person name="Phillips M.A."/>
        </authorList>
    </citation>
    <scope>NUCLEOTIDE SEQUENCE [LARGE SCALE GENOMIC DNA]</scope>
    <source>
        <strain evidence="1">SAF-2024a</strain>
        <tissue evidence="1">Leaf</tissue>
    </source>
</reference>
<dbReference type="AlphaFoldDB" id="A0ABD1GQG8"/>
<evidence type="ECO:0000313" key="1">
    <source>
        <dbReference type="EMBL" id="KAL1545364.1"/>
    </source>
</evidence>
<protein>
    <recommendedName>
        <fullName evidence="3">Ribosomal protein L33</fullName>
    </recommendedName>
</protein>
<proteinExistence type="predicted"/>
<accession>A0ABD1GQG8</accession>
<keyword evidence="2" id="KW-1185">Reference proteome</keyword>
<dbReference type="Proteomes" id="UP001567538">
    <property type="component" value="Unassembled WGS sequence"/>
</dbReference>
<organism evidence="1 2">
    <name type="scientific">Salvia divinorum</name>
    <name type="common">Maria pastora</name>
    <name type="synonym">Diviner's sage</name>
    <dbReference type="NCBI Taxonomy" id="28513"/>
    <lineage>
        <taxon>Eukaryota</taxon>
        <taxon>Viridiplantae</taxon>
        <taxon>Streptophyta</taxon>
        <taxon>Embryophyta</taxon>
        <taxon>Tracheophyta</taxon>
        <taxon>Spermatophyta</taxon>
        <taxon>Magnoliopsida</taxon>
        <taxon>eudicotyledons</taxon>
        <taxon>Gunneridae</taxon>
        <taxon>Pentapetalae</taxon>
        <taxon>asterids</taxon>
        <taxon>lamiids</taxon>
        <taxon>Lamiales</taxon>
        <taxon>Lamiaceae</taxon>
        <taxon>Nepetoideae</taxon>
        <taxon>Mentheae</taxon>
        <taxon>Salviinae</taxon>
        <taxon>Salvia</taxon>
        <taxon>Salvia subgen. Calosphace</taxon>
    </lineage>
</organism>
<gene>
    <name evidence="1" type="ORF">AAHA92_22101</name>
</gene>